<name>A0ABY9VZL3_9ACTN</name>
<evidence type="ECO:0000256" key="1">
    <source>
        <dbReference type="SAM" id="SignalP"/>
    </source>
</evidence>
<reference evidence="3 4" key="1">
    <citation type="submission" date="2023-09" db="EMBL/GenBank/DDBJ databases">
        <title>Genome completion map analysis of the actinomycetes C11-1.</title>
        <authorList>
            <person name="Qin P."/>
            <person name="Guan P."/>
        </authorList>
    </citation>
    <scope>NUCLEOTIDE SEQUENCE [LARGE SCALE GENOMIC DNA]</scope>
    <source>
        <strain evidence="3 4">C11-1</strain>
    </source>
</reference>
<feature type="chain" id="PRO_5045427176" evidence="1">
    <location>
        <begin position="28"/>
        <end position="159"/>
    </location>
</feature>
<dbReference type="Pfam" id="PF22036">
    <property type="entry name" value="MoaF_like"/>
    <property type="match status" value="1"/>
</dbReference>
<proteinExistence type="predicted"/>
<gene>
    <name evidence="3" type="ORF">RI138_16990</name>
</gene>
<dbReference type="EMBL" id="CP134500">
    <property type="protein sequence ID" value="WNF28402.1"/>
    <property type="molecule type" value="Genomic_DNA"/>
</dbReference>
<dbReference type="Gene3D" id="2.40.128.20">
    <property type="match status" value="1"/>
</dbReference>
<dbReference type="Proteomes" id="UP001303236">
    <property type="component" value="Chromosome"/>
</dbReference>
<sequence length="159" mass="16780">MRRTANTTRAARALVPALALASAVALAGPAAADAPARTGTTVGAAVEQNRSELPAFAGHSYRLEVDNGVVFHNSYSADGTKLHWEATAGPMKGNSGDQDLAVKKVNDGVYHVNWVEESGMTVSHVMDLNSGNVSVYWTYVNESGDRVGELHTATLTRIA</sequence>
<dbReference type="SUPFAM" id="SSF50814">
    <property type="entry name" value="Lipocalins"/>
    <property type="match status" value="1"/>
</dbReference>
<feature type="signal peptide" evidence="1">
    <location>
        <begin position="1"/>
        <end position="27"/>
    </location>
</feature>
<evidence type="ECO:0000259" key="2">
    <source>
        <dbReference type="Pfam" id="PF22036"/>
    </source>
</evidence>
<keyword evidence="4" id="KW-1185">Reference proteome</keyword>
<organism evidence="3 4">
    <name type="scientific">Streptomyces durocortorensis</name>
    <dbReference type="NCBI Taxonomy" id="2811104"/>
    <lineage>
        <taxon>Bacteria</taxon>
        <taxon>Bacillati</taxon>
        <taxon>Actinomycetota</taxon>
        <taxon>Actinomycetes</taxon>
        <taxon>Kitasatosporales</taxon>
        <taxon>Streptomycetaceae</taxon>
        <taxon>Streptomyces</taxon>
    </lineage>
</organism>
<dbReference type="InterPro" id="IPR012674">
    <property type="entry name" value="Calycin"/>
</dbReference>
<evidence type="ECO:0000313" key="3">
    <source>
        <dbReference type="EMBL" id="WNF28402.1"/>
    </source>
</evidence>
<keyword evidence="1" id="KW-0732">Signal</keyword>
<accession>A0ABY9VZL3</accession>
<protein>
    <submittedName>
        <fullName evidence="3">MoaF N-terminal domain-containing protein</fullName>
    </submittedName>
</protein>
<dbReference type="InterPro" id="IPR053892">
    <property type="entry name" value="MoaF-like"/>
</dbReference>
<evidence type="ECO:0000313" key="4">
    <source>
        <dbReference type="Proteomes" id="UP001303236"/>
    </source>
</evidence>
<feature type="domain" description="MoaF-like" evidence="2">
    <location>
        <begin position="57"/>
        <end position="146"/>
    </location>
</feature>